<evidence type="ECO:0000256" key="3">
    <source>
        <dbReference type="ARBA" id="ARBA00023004"/>
    </source>
</evidence>
<evidence type="ECO:0000256" key="2">
    <source>
        <dbReference type="ARBA" id="ARBA00022723"/>
    </source>
</evidence>
<accession>A0A381XVJ8</accession>
<dbReference type="PANTHER" id="PTHR44379:SF6">
    <property type="entry name" value="BLR6046 PROTEIN"/>
    <property type="match status" value="1"/>
</dbReference>
<feature type="domain" description="2Fe-2S ferredoxin-type" evidence="5">
    <location>
        <begin position="2"/>
        <end position="78"/>
    </location>
</feature>
<dbReference type="InterPro" id="IPR036884">
    <property type="entry name" value="2Fe-2S-bd_dom_sf"/>
</dbReference>
<name>A0A381XVJ8_9ZZZZ</name>
<evidence type="ECO:0000259" key="5">
    <source>
        <dbReference type="PROSITE" id="PS51085"/>
    </source>
</evidence>
<evidence type="ECO:0000256" key="1">
    <source>
        <dbReference type="ARBA" id="ARBA00022714"/>
    </source>
</evidence>
<keyword evidence="2" id="KW-0479">Metal-binding</keyword>
<keyword evidence="3" id="KW-0408">Iron</keyword>
<dbReference type="InterPro" id="IPR001041">
    <property type="entry name" value="2Fe-2S_ferredoxin-type"/>
</dbReference>
<gene>
    <name evidence="6" type="ORF">METZ01_LOCUS121097</name>
</gene>
<proteinExistence type="predicted"/>
<dbReference type="AlphaFoldDB" id="A0A381XVJ8"/>
<keyword evidence="4" id="KW-0411">Iron-sulfur</keyword>
<evidence type="ECO:0000256" key="4">
    <source>
        <dbReference type="ARBA" id="ARBA00023014"/>
    </source>
</evidence>
<evidence type="ECO:0000313" key="6">
    <source>
        <dbReference type="EMBL" id="SVA68243.1"/>
    </source>
</evidence>
<dbReference type="Gene3D" id="1.10.150.120">
    <property type="entry name" value="[2Fe-2S]-binding domain"/>
    <property type="match status" value="1"/>
</dbReference>
<dbReference type="SUPFAM" id="SSF47741">
    <property type="entry name" value="CO dehydrogenase ISP C-domain like"/>
    <property type="match status" value="1"/>
</dbReference>
<dbReference type="InterPro" id="IPR051452">
    <property type="entry name" value="Diverse_Oxidoreductases"/>
</dbReference>
<dbReference type="PROSITE" id="PS51085">
    <property type="entry name" value="2FE2S_FER_2"/>
    <property type="match status" value="1"/>
</dbReference>
<dbReference type="CDD" id="cd00207">
    <property type="entry name" value="fer2"/>
    <property type="match status" value="1"/>
</dbReference>
<sequence>MPKVSLNVNGNVHHLDVDEKTPLIYVLRNDLGLKGTKLGCGLEQCGACKVIVDGKAEFSCNTPVEAFEKSSITTIEGIGTPEKLHVIQQAFVTECAAQCGYCIPGIIVATKALLDVNPNPDDEMICEALSDNLCRCGTHGQILKAVKRAAKEISL</sequence>
<organism evidence="6">
    <name type="scientific">marine metagenome</name>
    <dbReference type="NCBI Taxonomy" id="408172"/>
    <lineage>
        <taxon>unclassified sequences</taxon>
        <taxon>metagenomes</taxon>
        <taxon>ecological metagenomes</taxon>
    </lineage>
</organism>
<dbReference type="Gene3D" id="3.10.20.30">
    <property type="match status" value="1"/>
</dbReference>
<dbReference type="InterPro" id="IPR002888">
    <property type="entry name" value="2Fe-2S-bd"/>
</dbReference>
<dbReference type="InterPro" id="IPR036010">
    <property type="entry name" value="2Fe-2S_ferredoxin-like_sf"/>
</dbReference>
<dbReference type="GO" id="GO:0051537">
    <property type="term" value="F:2 iron, 2 sulfur cluster binding"/>
    <property type="evidence" value="ECO:0007669"/>
    <property type="project" value="UniProtKB-KW"/>
</dbReference>
<dbReference type="GO" id="GO:0016491">
    <property type="term" value="F:oxidoreductase activity"/>
    <property type="evidence" value="ECO:0007669"/>
    <property type="project" value="InterPro"/>
</dbReference>
<dbReference type="SUPFAM" id="SSF54292">
    <property type="entry name" value="2Fe-2S ferredoxin-like"/>
    <property type="match status" value="1"/>
</dbReference>
<keyword evidence="1" id="KW-0001">2Fe-2S</keyword>
<reference evidence="6" key="1">
    <citation type="submission" date="2018-05" db="EMBL/GenBank/DDBJ databases">
        <authorList>
            <person name="Lanie J.A."/>
            <person name="Ng W.-L."/>
            <person name="Kazmierczak K.M."/>
            <person name="Andrzejewski T.M."/>
            <person name="Davidsen T.M."/>
            <person name="Wayne K.J."/>
            <person name="Tettelin H."/>
            <person name="Glass J.I."/>
            <person name="Rusch D."/>
            <person name="Podicherti R."/>
            <person name="Tsui H.-C.T."/>
            <person name="Winkler M.E."/>
        </authorList>
    </citation>
    <scope>NUCLEOTIDE SEQUENCE</scope>
</reference>
<dbReference type="EMBL" id="UINC01016382">
    <property type="protein sequence ID" value="SVA68243.1"/>
    <property type="molecule type" value="Genomic_DNA"/>
</dbReference>
<dbReference type="InterPro" id="IPR012675">
    <property type="entry name" value="Beta-grasp_dom_sf"/>
</dbReference>
<dbReference type="PANTHER" id="PTHR44379">
    <property type="entry name" value="OXIDOREDUCTASE WITH IRON-SULFUR SUBUNIT"/>
    <property type="match status" value="1"/>
</dbReference>
<protein>
    <recommendedName>
        <fullName evidence="5">2Fe-2S ferredoxin-type domain-containing protein</fullName>
    </recommendedName>
</protein>
<dbReference type="GO" id="GO:0046872">
    <property type="term" value="F:metal ion binding"/>
    <property type="evidence" value="ECO:0007669"/>
    <property type="project" value="UniProtKB-KW"/>
</dbReference>
<dbReference type="Pfam" id="PF01799">
    <property type="entry name" value="Fer2_2"/>
    <property type="match status" value="1"/>
</dbReference>
<dbReference type="Pfam" id="PF00111">
    <property type="entry name" value="Fer2"/>
    <property type="match status" value="1"/>
</dbReference>